<dbReference type="CDD" id="cd00082">
    <property type="entry name" value="HisKA"/>
    <property type="match status" value="1"/>
</dbReference>
<evidence type="ECO:0000256" key="1">
    <source>
        <dbReference type="ARBA" id="ARBA00000085"/>
    </source>
</evidence>
<keyword evidence="8" id="KW-1185">Reference proteome</keyword>
<keyword evidence="7" id="KW-0547">Nucleotide-binding</keyword>
<dbReference type="EC" id="2.7.13.3" evidence="2"/>
<keyword evidence="4" id="KW-0175">Coiled coil</keyword>
<feature type="coiled-coil region" evidence="4">
    <location>
        <begin position="142"/>
        <end position="180"/>
    </location>
</feature>
<proteinExistence type="predicted"/>
<keyword evidence="5" id="KW-0812">Transmembrane</keyword>
<dbReference type="InterPro" id="IPR005467">
    <property type="entry name" value="His_kinase_dom"/>
</dbReference>
<dbReference type="PANTHER" id="PTHR43065:SF42">
    <property type="entry name" value="TWO-COMPONENT SENSOR PPRA"/>
    <property type="match status" value="1"/>
</dbReference>
<dbReference type="SUPFAM" id="SSF47384">
    <property type="entry name" value="Homodimeric domain of signal transducing histidine kinase"/>
    <property type="match status" value="1"/>
</dbReference>
<comment type="catalytic activity">
    <reaction evidence="1">
        <text>ATP + protein L-histidine = ADP + protein N-phospho-L-histidine.</text>
        <dbReference type="EC" id="2.7.13.3"/>
    </reaction>
</comment>
<keyword evidence="3" id="KW-0597">Phosphoprotein</keyword>
<dbReference type="GO" id="GO:0005524">
    <property type="term" value="F:ATP binding"/>
    <property type="evidence" value="ECO:0007669"/>
    <property type="project" value="UniProtKB-KW"/>
</dbReference>
<reference evidence="7 8" key="1">
    <citation type="journal article" date="2018" name="Arch. Microbiol.">
        <title>Hymenobacter segetis sp. nov., isolated from soil.</title>
        <authorList>
            <person name="Ten L.N."/>
            <person name="Lim S.J."/>
            <person name="Kim B.O."/>
            <person name="Kang I.K."/>
            <person name="Jung H.Y."/>
        </authorList>
    </citation>
    <scope>NUCLEOTIDE SEQUENCE [LARGE SCALE GENOMIC DNA]</scope>
    <source>
        <strain evidence="7 8">S7-3-11</strain>
    </source>
</reference>
<dbReference type="RefSeq" id="WP_342295319.1">
    <property type="nucleotide sequence ID" value="NZ_JBCEVZ010000001.1"/>
</dbReference>
<organism evidence="7 8">
    <name type="scientific">Hymenobacter segetis</name>
    <dbReference type="NCBI Taxonomy" id="2025509"/>
    <lineage>
        <taxon>Bacteria</taxon>
        <taxon>Pseudomonadati</taxon>
        <taxon>Bacteroidota</taxon>
        <taxon>Cytophagia</taxon>
        <taxon>Cytophagales</taxon>
        <taxon>Hymenobacteraceae</taxon>
        <taxon>Hymenobacter</taxon>
    </lineage>
</organism>
<dbReference type="InterPro" id="IPR004358">
    <property type="entry name" value="Sig_transdc_His_kin-like_C"/>
</dbReference>
<evidence type="ECO:0000256" key="4">
    <source>
        <dbReference type="SAM" id="Coils"/>
    </source>
</evidence>
<dbReference type="EMBL" id="JBCEVZ010000001">
    <property type="protein sequence ID" value="MEL5992770.1"/>
    <property type="molecule type" value="Genomic_DNA"/>
</dbReference>
<keyword evidence="5" id="KW-1133">Transmembrane helix</keyword>
<dbReference type="PRINTS" id="PR00344">
    <property type="entry name" value="BCTRLSENSOR"/>
</dbReference>
<dbReference type="SMART" id="SM00388">
    <property type="entry name" value="HisKA"/>
    <property type="match status" value="1"/>
</dbReference>
<accession>A0ABU9LPX6</accession>
<feature type="transmembrane region" description="Helical" evidence="5">
    <location>
        <begin position="40"/>
        <end position="58"/>
    </location>
</feature>
<keyword evidence="5" id="KW-0472">Membrane</keyword>
<evidence type="ECO:0000256" key="3">
    <source>
        <dbReference type="ARBA" id="ARBA00022553"/>
    </source>
</evidence>
<dbReference type="InterPro" id="IPR036890">
    <property type="entry name" value="HATPase_C_sf"/>
</dbReference>
<keyword evidence="7" id="KW-0067">ATP-binding</keyword>
<dbReference type="PANTHER" id="PTHR43065">
    <property type="entry name" value="SENSOR HISTIDINE KINASE"/>
    <property type="match status" value="1"/>
</dbReference>
<evidence type="ECO:0000256" key="2">
    <source>
        <dbReference type="ARBA" id="ARBA00012438"/>
    </source>
</evidence>
<dbReference type="PROSITE" id="PS50109">
    <property type="entry name" value="HIS_KIN"/>
    <property type="match status" value="1"/>
</dbReference>
<dbReference type="Pfam" id="PF02518">
    <property type="entry name" value="HATPase_c"/>
    <property type="match status" value="1"/>
</dbReference>
<dbReference type="Proteomes" id="UP001479606">
    <property type="component" value="Unassembled WGS sequence"/>
</dbReference>
<protein>
    <recommendedName>
        <fullName evidence="2">histidine kinase</fullName>
        <ecNumber evidence="2">2.7.13.3</ecNumber>
    </recommendedName>
</protein>
<evidence type="ECO:0000313" key="8">
    <source>
        <dbReference type="Proteomes" id="UP001479606"/>
    </source>
</evidence>
<comment type="caution">
    <text evidence="7">The sequence shown here is derived from an EMBL/GenBank/DDBJ whole genome shotgun (WGS) entry which is preliminary data.</text>
</comment>
<dbReference type="Gene3D" id="3.30.565.10">
    <property type="entry name" value="Histidine kinase-like ATPase, C-terminal domain"/>
    <property type="match status" value="1"/>
</dbReference>
<feature type="transmembrane region" description="Helical" evidence="5">
    <location>
        <begin position="123"/>
        <end position="143"/>
    </location>
</feature>
<evidence type="ECO:0000256" key="5">
    <source>
        <dbReference type="SAM" id="Phobius"/>
    </source>
</evidence>
<dbReference type="InterPro" id="IPR036097">
    <property type="entry name" value="HisK_dim/P_sf"/>
</dbReference>
<feature type="transmembrane region" description="Helical" evidence="5">
    <location>
        <begin position="12"/>
        <end position="28"/>
    </location>
</feature>
<evidence type="ECO:0000313" key="7">
    <source>
        <dbReference type="EMBL" id="MEL5992770.1"/>
    </source>
</evidence>
<evidence type="ECO:0000259" key="6">
    <source>
        <dbReference type="PROSITE" id="PS50109"/>
    </source>
</evidence>
<gene>
    <name evidence="7" type="ORF">AAFH49_01025</name>
</gene>
<dbReference type="SMART" id="SM00387">
    <property type="entry name" value="HATPase_c"/>
    <property type="match status" value="1"/>
</dbReference>
<feature type="transmembrane region" description="Helical" evidence="5">
    <location>
        <begin position="64"/>
        <end position="84"/>
    </location>
</feature>
<feature type="domain" description="Histidine kinase" evidence="6">
    <location>
        <begin position="221"/>
        <end position="463"/>
    </location>
</feature>
<sequence>MAHSAGYGDLFYLAPMAYGMARGLSRFLDLPQRLPRWHRALNYIWVPAAVLIVISLAFSFKSPILGDVYWLLVLFALLGVLLALRHYRPARTLLFATAPFVVYKVLEIIIEDSNGKIPKSFDAFLDTTQGFVIIWLITFIFIARSQKKQLEKERVLREEEEKAKRLIEAQNVELERLVAERTAALTHQAQELSGALVELRTTQAQLVQSEKMASLGELTAGIAHEIQNPLNFVNNFADVSAELITELEEEQLKPDRDLELEAELLADLKQNLLKISQHGGRAASIVRGMLEHSRTSSGERTPTDINQLADEYLRLAYHGLRAKDKTFNATLKPDFDPALPPVEAIAQDLGRVLLNLLSNAFYAVRQRQMRGGEAGYAPTVGISTRRVGDKVEIRVRDNGQGIPEAVRAKIFQPFFTTKPTGEGTGLGLSLSYDIVTQGHGGTLSVTSQEGSFTEFLISLPINQAG</sequence>
<dbReference type="InterPro" id="IPR003661">
    <property type="entry name" value="HisK_dim/P_dom"/>
</dbReference>
<feature type="transmembrane region" description="Helical" evidence="5">
    <location>
        <begin position="93"/>
        <end position="111"/>
    </location>
</feature>
<dbReference type="Gene3D" id="1.10.287.130">
    <property type="match status" value="1"/>
</dbReference>
<dbReference type="InterPro" id="IPR003594">
    <property type="entry name" value="HATPase_dom"/>
</dbReference>
<dbReference type="SUPFAM" id="SSF55874">
    <property type="entry name" value="ATPase domain of HSP90 chaperone/DNA topoisomerase II/histidine kinase"/>
    <property type="match status" value="1"/>
</dbReference>
<name>A0ABU9LPX6_9BACT</name>